<keyword evidence="4 15" id="KW-0227">DNA damage</keyword>
<evidence type="ECO:0000256" key="9">
    <source>
        <dbReference type="ARBA" id="ARBA00023015"/>
    </source>
</evidence>
<dbReference type="FunFam" id="3.40.50.300:FF:002221">
    <property type="entry name" value="RuvB-like 2"/>
    <property type="match status" value="2"/>
</dbReference>
<keyword evidence="9 15" id="KW-0805">Transcription regulation</keyword>
<name>A0AA43QRU1_9LECA</name>
<evidence type="ECO:0000256" key="7">
    <source>
        <dbReference type="ARBA" id="ARBA00022840"/>
    </source>
</evidence>
<keyword evidence="13 15" id="KW-0539">Nucleus</keyword>
<evidence type="ECO:0000313" key="18">
    <source>
        <dbReference type="Proteomes" id="UP001161017"/>
    </source>
</evidence>
<dbReference type="Gene3D" id="2.40.50.360">
    <property type="entry name" value="RuvB-like helicase, domain II"/>
    <property type="match status" value="1"/>
</dbReference>
<dbReference type="InterPro" id="IPR027238">
    <property type="entry name" value="RuvB-like"/>
</dbReference>
<dbReference type="GO" id="GO:0016787">
    <property type="term" value="F:hydrolase activity"/>
    <property type="evidence" value="ECO:0007669"/>
    <property type="project" value="UniProtKB-KW"/>
</dbReference>
<dbReference type="InterPro" id="IPR003593">
    <property type="entry name" value="AAA+_ATPase"/>
</dbReference>
<dbReference type="InterPro" id="IPR027417">
    <property type="entry name" value="P-loop_NTPase"/>
</dbReference>
<dbReference type="PANTHER" id="PTHR11093">
    <property type="entry name" value="RUVB-RELATED REPTIN AND PONTIN"/>
    <property type="match status" value="1"/>
</dbReference>
<keyword evidence="8 15" id="KW-0156">Chromatin regulator</keyword>
<dbReference type="Pfam" id="PF06068">
    <property type="entry name" value="TIP49"/>
    <property type="match status" value="1"/>
</dbReference>
<evidence type="ECO:0000256" key="1">
    <source>
        <dbReference type="ARBA" id="ARBA00004123"/>
    </source>
</evidence>
<dbReference type="SMART" id="SM00382">
    <property type="entry name" value="AAA"/>
    <property type="match status" value="1"/>
</dbReference>
<evidence type="ECO:0000256" key="4">
    <source>
        <dbReference type="ARBA" id="ARBA00022763"/>
    </source>
</evidence>
<dbReference type="GO" id="GO:0006325">
    <property type="term" value="P:chromatin organization"/>
    <property type="evidence" value="ECO:0007669"/>
    <property type="project" value="UniProtKB-KW"/>
</dbReference>
<evidence type="ECO:0000256" key="14">
    <source>
        <dbReference type="ARBA" id="ARBA00047995"/>
    </source>
</evidence>
<dbReference type="GO" id="GO:0003678">
    <property type="term" value="F:DNA helicase activity"/>
    <property type="evidence" value="ECO:0007669"/>
    <property type="project" value="UniProtKB-EC"/>
</dbReference>
<dbReference type="SUPFAM" id="SSF52540">
    <property type="entry name" value="P-loop containing nucleoside triphosphate hydrolases"/>
    <property type="match status" value="1"/>
</dbReference>
<evidence type="ECO:0000256" key="6">
    <source>
        <dbReference type="ARBA" id="ARBA00022806"/>
    </source>
</evidence>
<keyword evidence="11 15" id="KW-0804">Transcription</keyword>
<evidence type="ECO:0000256" key="2">
    <source>
        <dbReference type="ARBA" id="ARBA00007519"/>
    </source>
</evidence>
<dbReference type="GO" id="GO:0006281">
    <property type="term" value="P:DNA repair"/>
    <property type="evidence" value="ECO:0007669"/>
    <property type="project" value="UniProtKB-KW"/>
</dbReference>
<dbReference type="EC" id="3.6.4.12" evidence="15"/>
<dbReference type="Proteomes" id="UP001161017">
    <property type="component" value="Unassembled WGS sequence"/>
</dbReference>
<dbReference type="GO" id="GO:0032991">
    <property type="term" value="C:protein-containing complex"/>
    <property type="evidence" value="ECO:0007669"/>
    <property type="project" value="UniProtKB-ARBA"/>
</dbReference>
<evidence type="ECO:0000256" key="13">
    <source>
        <dbReference type="ARBA" id="ARBA00023242"/>
    </source>
</evidence>
<sequence length="451" mass="49772">MNIPTSSMVTETPGALIASHSHIRGLGVDLDTLTPRFSSQGLVGQERARKAAALIIKMVEERKIAGRAILIAGPPSTGKTAIAMGMAQTLGSEVPFVTMSGSEIYSKEISKTEALTQAFRKGVAVRVSEETEFIEGEVVEIQLDKSVTQANRQGRIIMKTNDMESAFNLGPKLIDSLEKEHVIAGDIISVNMSSNRIVKLGRSYARSRDYDAMGKDTKFVTCPDGELRKRKEETHVVSLHEIDVINSRPQGYMGLFSGDTGEIPSETRDQINVKVDEWKEEGKAELLPGVLFIDEVHMLDVEAFSFMNKWTETELSPIIIMASNRGNATVRGTPSKAPHGMPLDFLDRCVIISTHPYNAHELQEILKIRAAEEEVELNEGAIALLTRVAEERGLRYGSQLIATSYEVAKKRKGGEGKVEERDVERAYGLFLDPKRSVELVAELQGERMELS</sequence>
<comment type="function">
    <text evidence="15">DNA helicase participates in several chromatin remodeling complexes, including the SWR1 and the INO80 complexes.</text>
</comment>
<evidence type="ECO:0000256" key="3">
    <source>
        <dbReference type="ARBA" id="ARBA00022741"/>
    </source>
</evidence>
<evidence type="ECO:0000256" key="11">
    <source>
        <dbReference type="ARBA" id="ARBA00023163"/>
    </source>
</evidence>
<proteinExistence type="inferred from homology"/>
<dbReference type="AlphaFoldDB" id="A0AA43QRU1"/>
<evidence type="ECO:0000256" key="5">
    <source>
        <dbReference type="ARBA" id="ARBA00022801"/>
    </source>
</evidence>
<keyword evidence="18" id="KW-1185">Reference proteome</keyword>
<comment type="similarity">
    <text evidence="2 15">Belongs to the RuvB family.</text>
</comment>
<keyword evidence="12 15" id="KW-0234">DNA repair</keyword>
<dbReference type="SUPFAM" id="SSF50249">
    <property type="entry name" value="Nucleic acid-binding proteins"/>
    <property type="match status" value="1"/>
</dbReference>
<evidence type="ECO:0000259" key="16">
    <source>
        <dbReference type="SMART" id="SM00382"/>
    </source>
</evidence>
<keyword evidence="5 15" id="KW-0378">Hydrolase</keyword>
<protein>
    <recommendedName>
        <fullName evidence="15">RuvB-like helicase</fullName>
        <ecNumber evidence="15">3.6.4.12</ecNumber>
    </recommendedName>
</protein>
<evidence type="ECO:0000256" key="12">
    <source>
        <dbReference type="ARBA" id="ARBA00023204"/>
    </source>
</evidence>
<dbReference type="InterPro" id="IPR012340">
    <property type="entry name" value="NA-bd_OB-fold"/>
</dbReference>
<comment type="subcellular location">
    <subcellularLocation>
        <location evidence="1 15">Nucleus</location>
    </subcellularLocation>
</comment>
<dbReference type="Pfam" id="PF17856">
    <property type="entry name" value="TIP49_C"/>
    <property type="match status" value="1"/>
</dbReference>
<reference evidence="17" key="1">
    <citation type="journal article" date="2023" name="Genome Biol. Evol.">
        <title>First Whole Genome Sequence and Flow Cytometry Genome Size Data for the Lichen-Forming Fungus Ramalina farinacea (Ascomycota).</title>
        <authorList>
            <person name="Llewellyn T."/>
            <person name="Mian S."/>
            <person name="Hill R."/>
            <person name="Leitch I.J."/>
            <person name="Gaya E."/>
        </authorList>
    </citation>
    <scope>NUCLEOTIDE SEQUENCE</scope>
    <source>
        <strain evidence="17">LIQ254RAFAR</strain>
    </source>
</reference>
<dbReference type="GO" id="GO:0005524">
    <property type="term" value="F:ATP binding"/>
    <property type="evidence" value="ECO:0007669"/>
    <property type="project" value="UniProtKB-KW"/>
</dbReference>
<evidence type="ECO:0000256" key="8">
    <source>
        <dbReference type="ARBA" id="ARBA00022853"/>
    </source>
</evidence>
<dbReference type="EMBL" id="JAPUFD010000009">
    <property type="protein sequence ID" value="MDI1489215.1"/>
    <property type="molecule type" value="Genomic_DNA"/>
</dbReference>
<accession>A0AA43QRU1</accession>
<dbReference type="GO" id="GO:0005634">
    <property type="term" value="C:nucleus"/>
    <property type="evidence" value="ECO:0007669"/>
    <property type="project" value="UniProtKB-SubCell"/>
</dbReference>
<organism evidence="17 18">
    <name type="scientific">Ramalina farinacea</name>
    <dbReference type="NCBI Taxonomy" id="258253"/>
    <lineage>
        <taxon>Eukaryota</taxon>
        <taxon>Fungi</taxon>
        <taxon>Dikarya</taxon>
        <taxon>Ascomycota</taxon>
        <taxon>Pezizomycotina</taxon>
        <taxon>Lecanoromycetes</taxon>
        <taxon>OSLEUM clade</taxon>
        <taxon>Lecanoromycetidae</taxon>
        <taxon>Lecanorales</taxon>
        <taxon>Lecanorineae</taxon>
        <taxon>Ramalinaceae</taxon>
        <taxon>Ramalina</taxon>
    </lineage>
</organism>
<dbReference type="FunFam" id="2.40.50.360:FF:000002">
    <property type="entry name" value="RuvB-like helicase"/>
    <property type="match status" value="1"/>
</dbReference>
<comment type="caution">
    <text evidence="17">The sequence shown here is derived from an EMBL/GenBank/DDBJ whole genome shotgun (WGS) entry which is preliminary data.</text>
</comment>
<evidence type="ECO:0000256" key="10">
    <source>
        <dbReference type="ARBA" id="ARBA00023159"/>
    </source>
</evidence>
<keyword evidence="6 15" id="KW-0347">Helicase</keyword>
<dbReference type="InterPro" id="IPR010339">
    <property type="entry name" value="TIP49_P-loop"/>
</dbReference>
<dbReference type="Gene3D" id="3.40.50.300">
    <property type="entry name" value="P-loop containing nucleotide triphosphate hydrolases"/>
    <property type="match status" value="1"/>
</dbReference>
<keyword evidence="7 15" id="KW-0067">ATP-binding</keyword>
<feature type="domain" description="AAA+ ATPase" evidence="16">
    <location>
        <begin position="65"/>
        <end position="380"/>
    </location>
</feature>
<dbReference type="InterPro" id="IPR042487">
    <property type="entry name" value="RuvBL1/2_DNA/RNA_bd_dom"/>
</dbReference>
<evidence type="ECO:0000256" key="15">
    <source>
        <dbReference type="RuleBase" id="RU363048"/>
    </source>
</evidence>
<evidence type="ECO:0000313" key="17">
    <source>
        <dbReference type="EMBL" id="MDI1489215.1"/>
    </source>
</evidence>
<comment type="catalytic activity">
    <reaction evidence="14 15">
        <text>ATP + H2O = ADP + phosphate + H(+)</text>
        <dbReference type="Rhea" id="RHEA:13065"/>
        <dbReference type="ChEBI" id="CHEBI:15377"/>
        <dbReference type="ChEBI" id="CHEBI:15378"/>
        <dbReference type="ChEBI" id="CHEBI:30616"/>
        <dbReference type="ChEBI" id="CHEBI:43474"/>
        <dbReference type="ChEBI" id="CHEBI:456216"/>
        <dbReference type="EC" id="3.6.4.12"/>
    </reaction>
</comment>
<keyword evidence="3 15" id="KW-0547">Nucleotide-binding</keyword>
<dbReference type="Gene3D" id="1.10.8.60">
    <property type="match status" value="1"/>
</dbReference>
<dbReference type="InterPro" id="IPR041048">
    <property type="entry name" value="RuvB-like_C"/>
</dbReference>
<keyword evidence="10" id="KW-0010">Activator</keyword>
<gene>
    <name evidence="17" type="primary">RVB2</name>
    <name evidence="17" type="ORF">OHK93_008493</name>
</gene>